<organism evidence="3 4">
    <name type="scientific">Frankliniella fusca</name>
    <dbReference type="NCBI Taxonomy" id="407009"/>
    <lineage>
        <taxon>Eukaryota</taxon>
        <taxon>Metazoa</taxon>
        <taxon>Ecdysozoa</taxon>
        <taxon>Arthropoda</taxon>
        <taxon>Hexapoda</taxon>
        <taxon>Insecta</taxon>
        <taxon>Pterygota</taxon>
        <taxon>Neoptera</taxon>
        <taxon>Paraneoptera</taxon>
        <taxon>Thysanoptera</taxon>
        <taxon>Terebrantia</taxon>
        <taxon>Thripoidea</taxon>
        <taxon>Thripidae</taxon>
        <taxon>Frankliniella</taxon>
    </lineage>
</organism>
<comment type="caution">
    <text evidence="3">The sequence shown here is derived from an EMBL/GenBank/DDBJ whole genome shotgun (WGS) entry which is preliminary data.</text>
</comment>
<evidence type="ECO:0000259" key="2">
    <source>
        <dbReference type="Pfam" id="PF25273"/>
    </source>
</evidence>
<feature type="compositionally biased region" description="Acidic residues" evidence="1">
    <location>
        <begin position="241"/>
        <end position="253"/>
    </location>
</feature>
<dbReference type="Proteomes" id="UP001219518">
    <property type="component" value="Unassembled WGS sequence"/>
</dbReference>
<feature type="compositionally biased region" description="Acidic residues" evidence="1">
    <location>
        <begin position="288"/>
        <end position="302"/>
    </location>
</feature>
<feature type="compositionally biased region" description="Acidic residues" evidence="1">
    <location>
        <begin position="263"/>
        <end position="274"/>
    </location>
</feature>
<name>A0AAE1H3K3_9NEOP</name>
<accession>A0AAE1H3K3</accession>
<proteinExistence type="predicted"/>
<reference evidence="3" key="1">
    <citation type="submission" date="2021-07" db="EMBL/GenBank/DDBJ databases">
        <authorList>
            <person name="Catto M.A."/>
            <person name="Jacobson A."/>
            <person name="Kennedy G."/>
            <person name="Labadie P."/>
            <person name="Hunt B.G."/>
            <person name="Srinivasan R."/>
        </authorList>
    </citation>
    <scope>NUCLEOTIDE SEQUENCE</scope>
    <source>
        <strain evidence="3">PL_HMW_Pooled</strain>
        <tissue evidence="3">Head</tissue>
    </source>
</reference>
<evidence type="ECO:0000256" key="1">
    <source>
        <dbReference type="SAM" id="MobiDB-lite"/>
    </source>
</evidence>
<evidence type="ECO:0000313" key="4">
    <source>
        <dbReference type="Proteomes" id="UP001219518"/>
    </source>
</evidence>
<dbReference type="Pfam" id="PF25273">
    <property type="entry name" value="DUF7869"/>
    <property type="match status" value="1"/>
</dbReference>
<sequence length="302" mass="34609">MDSKWNCPVVKKDSPVVKKDSPWAEGAFTGSPGCNCGTLSNHKGSMMASHNIKEFIFWSDNCGGQNKNKFLFSMYSYASAKFKIKITHRYMERGHTMNEADSMHATIERASKGSQIYDPDDWIKIIKEAKVEGKSVKNFHILADTHQNWKQKNAKWKSVREFLVDSSDPNQIKLKHDLSVNSDETVFRVSKKAFERPIAFPTKKLKDLASLCNELVIPSAKQAFYKNLLNFPVLTNPLLNEPEDQEENSETEDENAHAQDFTWSEDSDESDFEEEARRLRRSKRNQIEESDEDVDGDLIDSD</sequence>
<keyword evidence="4" id="KW-1185">Reference proteome</keyword>
<protein>
    <submittedName>
        <fullName evidence="3">Peptide chain release factor 1</fullName>
    </submittedName>
</protein>
<gene>
    <name evidence="3" type="ORF">KUF71_023703</name>
</gene>
<dbReference type="EMBL" id="JAHWGI010000370">
    <property type="protein sequence ID" value="KAK3914290.1"/>
    <property type="molecule type" value="Genomic_DNA"/>
</dbReference>
<feature type="domain" description="DUF7869" evidence="2">
    <location>
        <begin position="59"/>
        <end position="158"/>
    </location>
</feature>
<reference evidence="3" key="2">
    <citation type="journal article" date="2023" name="BMC Genomics">
        <title>Pest status, molecular evolution, and epigenetic factors derived from the genome assembly of Frankliniella fusca, a thysanopteran phytovirus vector.</title>
        <authorList>
            <person name="Catto M.A."/>
            <person name="Labadie P.E."/>
            <person name="Jacobson A.L."/>
            <person name="Kennedy G.G."/>
            <person name="Srinivasan R."/>
            <person name="Hunt B.G."/>
        </authorList>
    </citation>
    <scope>NUCLEOTIDE SEQUENCE</scope>
    <source>
        <strain evidence="3">PL_HMW_Pooled</strain>
    </source>
</reference>
<feature type="region of interest" description="Disordered" evidence="1">
    <location>
        <begin position="239"/>
        <end position="302"/>
    </location>
</feature>
<dbReference type="AlphaFoldDB" id="A0AAE1H3K3"/>
<evidence type="ECO:0000313" key="3">
    <source>
        <dbReference type="EMBL" id="KAK3914290.1"/>
    </source>
</evidence>
<dbReference type="InterPro" id="IPR057191">
    <property type="entry name" value="DUF7869"/>
</dbReference>